<dbReference type="Proteomes" id="UP001465976">
    <property type="component" value="Unassembled WGS sequence"/>
</dbReference>
<keyword evidence="17" id="KW-1185">Reference proteome</keyword>
<comment type="subcellular location">
    <subcellularLocation>
        <location evidence="1">Endoplasmic reticulum membrane</location>
        <topology evidence="1">Multi-pass membrane protein</topology>
    </subcellularLocation>
</comment>
<feature type="transmembrane region" description="Helical" evidence="14">
    <location>
        <begin position="508"/>
        <end position="525"/>
    </location>
</feature>
<evidence type="ECO:0000259" key="15">
    <source>
        <dbReference type="PROSITE" id="PS50011"/>
    </source>
</evidence>
<evidence type="ECO:0000256" key="8">
    <source>
        <dbReference type="ARBA" id="ARBA00022824"/>
    </source>
</evidence>
<feature type="transmembrane region" description="Helical" evidence="14">
    <location>
        <begin position="838"/>
        <end position="859"/>
    </location>
</feature>
<keyword evidence="11" id="KW-0325">Glycoprotein</keyword>
<evidence type="ECO:0000256" key="6">
    <source>
        <dbReference type="ARBA" id="ARBA00022679"/>
    </source>
</evidence>
<evidence type="ECO:0000313" key="16">
    <source>
        <dbReference type="EMBL" id="KAL0568009.1"/>
    </source>
</evidence>
<dbReference type="InterPro" id="IPR017852">
    <property type="entry name" value="GPI_EtnP_transferase_1_C"/>
</dbReference>
<evidence type="ECO:0000256" key="1">
    <source>
        <dbReference type="ARBA" id="ARBA00004477"/>
    </source>
</evidence>
<sequence>MAETSNYNVVKLLFLGFIFHLVFIYSVFDCYFTSPVVHGMERFNAGAPEAKRLVLIVGDGLRADLLFEKNGFYPYPRSPKIVAPHLRAIAEDRGAFGVSHTRVPTESRPGHVAMIAGMYEDVSAVTKGWKVNPVDFDSVFNQSSHTFAFGSPDIIPMFQHGATPGKVKGWTYNEEDEDFTKDATALDVWVLDNFKTMLKNATTDPVLDSQLKEDKVIIFLHLLGLDTTGHSYRPHSREYMKNIQVVDNIVKETEELISAFYGDGLTSYIFTADHGMSVIGNHGDGNPDSTRTPFIAWGRGIRGPLTNSQPSSHDAYSKRWEMSSTYRRDIEQADITPMISTLLGIDWPANSVGVLPDVDPRRPGFLSPNGGAPKVANASLTNAKMILEHYRIKHEQKKAKKFLYTPFAPLEAPANSSTTLPYHLHAIETIERHIAAGNDYLARMGALELINRGLEGLRYLETYQRTLIRAIVAAAYTGWAAYAALYVFRPLETNPQSKAQQANFASAVHYMSFFVFSVFCAMFALEEAPWTYYLYTAFPCYFWDQAISQASTVVTRGHIGDNVKWLLIRASLVVVVLVTMVYGYTHRSIWSVGLVFVGFIWPRATWSQATKDRLGVKYFLWTVSCLLTAVFPLLNVNKEENVAIITAGGYVLAAVGSLQAYLILQNPNAHPGLRELYIAQISFIVGMVSITRTSVLSLQAKAGLPPVSQGLAWAVLLTSSAMPLISPVRHTSVDTKLLMHILALGPLFVVLSISDEVLFFMSYSITLSLWIDVETALAQTSESRNLQRKKDSKGYTFEVDDLRIVLFFLFFVQVAFFGTGKSFYLAPVYRLIPVFNPFFMAVPLLCKIIAPYVILSIAIASVTHALKLAPFSLFLISLMITDGMTLTFFFNVRDTGSWLEIGQTISFFVITSLLTMFSGGVCAIGEYLMVDVFAAKDAQRAKLSEHGASTRNTSSFSAHEFNMYRRWAGHSVPKYDLSYFLKAALPTVSTKVVYNTYRALRKDGSIAATGRWKWYPTDPYDMQMHNSRKVYKHLETISEAVVAAGQSSWPEERWQHQSVRLRCRGDRVDQELLQNADDSLQEFRAFNSVTSIALEAVTYDTYDTYLNHQKLYRDSAQMLFDDPRRRFRFGLTVENTSMRFWYFSPTISFGTTSFDFIAKPKPLIHFLLATSFTTEQELGYDPSVMRMKYGKEWAFKYKVEDGEKTTWYRTIRALKTYKAFHPSDGGVRLWEVERLDEDRELSSARADCEKVTYILKDHYPLMDLPSESDVQGEIIHRAHKVRGGDIANIKKHFMTIRHDAIVKLNGRDDDVRLHLRKPPPVVRDYCPLEERDHQAPNIRDILSRQDTVPPPSRVHRRLVYKEVGTTLGEMMNQCALAKSLIDALEGLRILYDAGYVHRDISTASLLRCEQRNGTYICKISDLEFARPHPPLKDDHFEVGTHAFMSSELELGHYFHGAPKTSDPEAASLDEVWKNWGHIPFLHNYLHDVEAIWWIMLYHLFSTRPGPEVPDNLYARKISRYRLFMDTGITTTDRMNFVSSIAHRKHLGTLPAEFQPVALEMTGALFRILMAYKRVGNQVLYHDAYKGIHDELIPFFKNAEALGMSLVYALEYPGPVAETNEDQQQAAQSSDAYKRSQSSVGKGGIDENMAKKARREPSG</sequence>
<evidence type="ECO:0000313" key="17">
    <source>
        <dbReference type="Proteomes" id="UP001465976"/>
    </source>
</evidence>
<evidence type="ECO:0000256" key="3">
    <source>
        <dbReference type="ARBA" id="ARBA00008400"/>
    </source>
</evidence>
<dbReference type="Gene3D" id="1.10.510.10">
    <property type="entry name" value="Transferase(Phosphotransferase) domain 1"/>
    <property type="match status" value="1"/>
</dbReference>
<evidence type="ECO:0000256" key="12">
    <source>
        <dbReference type="ARBA" id="ARBA00024850"/>
    </source>
</evidence>
<evidence type="ECO:0000256" key="14">
    <source>
        <dbReference type="SAM" id="Phobius"/>
    </source>
</evidence>
<dbReference type="InterPro" id="IPR040976">
    <property type="entry name" value="Pkinase_fungal"/>
</dbReference>
<dbReference type="PANTHER" id="PTHR12250:SF0">
    <property type="entry name" value="GPI ETHANOLAMINE PHOSPHATE TRANSFERASE 1"/>
    <property type="match status" value="1"/>
</dbReference>
<dbReference type="Pfam" id="PF04987">
    <property type="entry name" value="PigN"/>
    <property type="match status" value="1"/>
</dbReference>
<keyword evidence="8" id="KW-0256">Endoplasmic reticulum</keyword>
<feature type="transmembrane region" description="Helical" evidence="14">
    <location>
        <begin position="618"/>
        <end position="636"/>
    </location>
</feature>
<dbReference type="InterPro" id="IPR000719">
    <property type="entry name" value="Prot_kinase_dom"/>
</dbReference>
<feature type="transmembrane region" description="Helical" evidence="14">
    <location>
        <begin position="642"/>
        <end position="664"/>
    </location>
</feature>
<feature type="transmembrane region" description="Helical" evidence="14">
    <location>
        <begin position="589"/>
        <end position="606"/>
    </location>
</feature>
<feature type="transmembrane region" description="Helical" evidence="14">
    <location>
        <begin position="467"/>
        <end position="488"/>
    </location>
</feature>
<keyword evidence="6" id="KW-0808">Transferase</keyword>
<gene>
    <name evidence="16" type="primary">MCD4_1</name>
    <name evidence="16" type="ORF">V5O48_013984</name>
</gene>
<evidence type="ECO:0000256" key="10">
    <source>
        <dbReference type="ARBA" id="ARBA00023136"/>
    </source>
</evidence>
<evidence type="ECO:0000256" key="9">
    <source>
        <dbReference type="ARBA" id="ARBA00022989"/>
    </source>
</evidence>
<proteinExistence type="inferred from homology"/>
<feature type="compositionally biased region" description="Basic and acidic residues" evidence="13">
    <location>
        <begin position="1643"/>
        <end position="1658"/>
    </location>
</feature>
<dbReference type="SUPFAM" id="SSF56112">
    <property type="entry name" value="Protein kinase-like (PK-like)"/>
    <property type="match status" value="1"/>
</dbReference>
<protein>
    <recommendedName>
        <fullName evidence="4">GPI ethanolamine phosphate transferase 1</fullName>
    </recommendedName>
</protein>
<feature type="transmembrane region" description="Helical" evidence="14">
    <location>
        <begin position="802"/>
        <end position="826"/>
    </location>
</feature>
<dbReference type="InterPro" id="IPR007070">
    <property type="entry name" value="GPI_EtnP_transferase_1"/>
</dbReference>
<feature type="transmembrane region" description="Helical" evidence="14">
    <location>
        <begin position="707"/>
        <end position="725"/>
    </location>
</feature>
<dbReference type="PANTHER" id="PTHR12250">
    <property type="entry name" value="PHOSPHATIDYLINOSITOL GLYCAN, CLASS N"/>
    <property type="match status" value="1"/>
</dbReference>
<dbReference type="InterPro" id="IPR002591">
    <property type="entry name" value="Phosphodiest/P_Trfase"/>
</dbReference>
<dbReference type="PROSITE" id="PS50011">
    <property type="entry name" value="PROTEIN_KINASE_DOM"/>
    <property type="match status" value="1"/>
</dbReference>
<evidence type="ECO:0000256" key="2">
    <source>
        <dbReference type="ARBA" id="ARBA00004687"/>
    </source>
</evidence>
<reference evidence="16 17" key="1">
    <citation type="submission" date="2024-02" db="EMBL/GenBank/DDBJ databases">
        <title>A draft genome for the cacao thread blight pathogen Marasmius crinis-equi.</title>
        <authorList>
            <person name="Cohen S.P."/>
            <person name="Baruah I.K."/>
            <person name="Amoako-Attah I."/>
            <person name="Bukari Y."/>
            <person name="Meinhardt L.W."/>
            <person name="Bailey B.A."/>
        </authorList>
    </citation>
    <scope>NUCLEOTIDE SEQUENCE [LARGE SCALE GENOMIC DNA]</scope>
    <source>
        <strain evidence="16 17">GH-76</strain>
    </source>
</reference>
<feature type="transmembrane region" description="Helical" evidence="14">
    <location>
        <begin position="566"/>
        <end position="583"/>
    </location>
</feature>
<keyword evidence="7 14" id="KW-0812">Transmembrane</keyword>
<feature type="transmembrane region" description="Helical" evidence="14">
    <location>
        <begin position="12"/>
        <end position="32"/>
    </location>
</feature>
<organism evidence="16 17">
    <name type="scientific">Marasmius crinis-equi</name>
    <dbReference type="NCBI Taxonomy" id="585013"/>
    <lineage>
        <taxon>Eukaryota</taxon>
        <taxon>Fungi</taxon>
        <taxon>Dikarya</taxon>
        <taxon>Basidiomycota</taxon>
        <taxon>Agaricomycotina</taxon>
        <taxon>Agaricomycetes</taxon>
        <taxon>Agaricomycetidae</taxon>
        <taxon>Agaricales</taxon>
        <taxon>Marasmiineae</taxon>
        <taxon>Marasmiaceae</taxon>
        <taxon>Marasmius</taxon>
    </lineage>
</organism>
<comment type="pathway">
    <text evidence="2">Glycolipid biosynthesis; glycosylphosphatidylinositol-anchor biosynthesis.</text>
</comment>
<name>A0ABR3EYK6_9AGAR</name>
<evidence type="ECO:0000256" key="7">
    <source>
        <dbReference type="ARBA" id="ARBA00022692"/>
    </source>
</evidence>
<feature type="transmembrane region" description="Helical" evidence="14">
    <location>
        <begin position="871"/>
        <end position="892"/>
    </location>
</feature>
<feature type="region of interest" description="Disordered" evidence="13">
    <location>
        <begin position="1618"/>
        <end position="1658"/>
    </location>
</feature>
<comment type="function">
    <text evidence="12">Ethanolamine phosphate transferase involved in glycosylphosphatidylinositol-anchor biosynthesis. Transfers ethanolamine phosphate to the first alpha-1,4-linked mannose of the glycosylphosphatidylinositol precursor of GPI-anchor.</text>
</comment>
<dbReference type="Pfam" id="PF01663">
    <property type="entry name" value="Phosphodiest"/>
    <property type="match status" value="1"/>
</dbReference>
<dbReference type="Gene3D" id="3.40.720.10">
    <property type="entry name" value="Alkaline Phosphatase, subunit A"/>
    <property type="match status" value="1"/>
</dbReference>
<dbReference type="CDD" id="cd16020">
    <property type="entry name" value="GPI_EPT_1"/>
    <property type="match status" value="1"/>
</dbReference>
<comment type="caution">
    <text evidence="16">The sequence shown here is derived from an EMBL/GenBank/DDBJ whole genome shotgun (WGS) entry which is preliminary data.</text>
</comment>
<dbReference type="Pfam" id="PF17667">
    <property type="entry name" value="Pkinase_fungal"/>
    <property type="match status" value="1"/>
</dbReference>
<feature type="transmembrane region" description="Helical" evidence="14">
    <location>
        <begin position="904"/>
        <end position="930"/>
    </location>
</feature>
<dbReference type="InterPro" id="IPR011009">
    <property type="entry name" value="Kinase-like_dom_sf"/>
</dbReference>
<dbReference type="InterPro" id="IPR037671">
    <property type="entry name" value="PIGN_N"/>
</dbReference>
<evidence type="ECO:0000256" key="5">
    <source>
        <dbReference type="ARBA" id="ARBA00022502"/>
    </source>
</evidence>
<feature type="transmembrane region" description="Helical" evidence="14">
    <location>
        <begin position="737"/>
        <end position="754"/>
    </location>
</feature>
<dbReference type="InterPro" id="IPR017850">
    <property type="entry name" value="Alkaline_phosphatase_core_sf"/>
</dbReference>
<feature type="compositionally biased region" description="Low complexity" evidence="13">
    <location>
        <begin position="1621"/>
        <end position="1630"/>
    </location>
</feature>
<keyword evidence="10 14" id="KW-0472">Membrane</keyword>
<keyword evidence="9 14" id="KW-1133">Transmembrane helix</keyword>
<comment type="similarity">
    <text evidence="3">Belongs to the PIGG/PIGN/PIGO family. PIGN subfamily.</text>
</comment>
<evidence type="ECO:0000256" key="4">
    <source>
        <dbReference type="ARBA" id="ARBA00020831"/>
    </source>
</evidence>
<evidence type="ECO:0000256" key="11">
    <source>
        <dbReference type="ARBA" id="ARBA00023180"/>
    </source>
</evidence>
<evidence type="ECO:0000256" key="13">
    <source>
        <dbReference type="SAM" id="MobiDB-lite"/>
    </source>
</evidence>
<dbReference type="SUPFAM" id="SSF53649">
    <property type="entry name" value="Alkaline phosphatase-like"/>
    <property type="match status" value="1"/>
</dbReference>
<feature type="transmembrane region" description="Helical" evidence="14">
    <location>
        <begin position="676"/>
        <end position="695"/>
    </location>
</feature>
<accession>A0ABR3EYK6</accession>
<keyword evidence="5" id="KW-0337">GPI-anchor biosynthesis</keyword>
<dbReference type="EMBL" id="JBAHYK010001440">
    <property type="protein sequence ID" value="KAL0568009.1"/>
    <property type="molecule type" value="Genomic_DNA"/>
</dbReference>
<feature type="domain" description="Protein kinase" evidence="15">
    <location>
        <begin position="1193"/>
        <end position="1584"/>
    </location>
</feature>